<comment type="caution">
    <text evidence="1">The sequence shown here is derived from an EMBL/GenBank/DDBJ whole genome shotgun (WGS) entry which is preliminary data.</text>
</comment>
<dbReference type="AlphaFoldDB" id="A0A7W7HB03"/>
<dbReference type="EMBL" id="JACHNC010000001">
    <property type="protein sequence ID" value="MBB4747158.1"/>
    <property type="molecule type" value="Genomic_DNA"/>
</dbReference>
<dbReference type="RefSeq" id="WP_188119847.1">
    <property type="nucleotide sequence ID" value="NZ_BOMP01000032.1"/>
</dbReference>
<gene>
    <name evidence="1" type="ORF">BJ964_001319</name>
</gene>
<sequence length="57" mass="6502">MYELPVLDQRIPGSHLHPLLRRTRFVGVAKVPSGFVDDLPVLEKVLTALRQHRNAED</sequence>
<name>A0A7W7HB03_9ACTN</name>
<evidence type="ECO:0000313" key="1">
    <source>
        <dbReference type="EMBL" id="MBB4747158.1"/>
    </source>
</evidence>
<proteinExistence type="predicted"/>
<reference evidence="1 2" key="1">
    <citation type="submission" date="2020-08" db="EMBL/GenBank/DDBJ databases">
        <title>Sequencing the genomes of 1000 actinobacteria strains.</title>
        <authorList>
            <person name="Klenk H.-P."/>
        </authorList>
    </citation>
    <scope>NUCLEOTIDE SEQUENCE [LARGE SCALE GENOMIC DNA]</scope>
    <source>
        <strain evidence="1 2">DSM 43150</strain>
    </source>
</reference>
<organism evidence="1 2">
    <name type="scientific">Actinoplanes lobatus</name>
    <dbReference type="NCBI Taxonomy" id="113568"/>
    <lineage>
        <taxon>Bacteria</taxon>
        <taxon>Bacillati</taxon>
        <taxon>Actinomycetota</taxon>
        <taxon>Actinomycetes</taxon>
        <taxon>Micromonosporales</taxon>
        <taxon>Micromonosporaceae</taxon>
        <taxon>Actinoplanes</taxon>
    </lineage>
</organism>
<protein>
    <submittedName>
        <fullName evidence="1">Uncharacterized protein</fullName>
    </submittedName>
</protein>
<evidence type="ECO:0000313" key="2">
    <source>
        <dbReference type="Proteomes" id="UP000590511"/>
    </source>
</evidence>
<dbReference type="Proteomes" id="UP000590511">
    <property type="component" value="Unassembled WGS sequence"/>
</dbReference>
<accession>A0A7W7HB03</accession>